<dbReference type="GO" id="GO:0046872">
    <property type="term" value="F:metal ion binding"/>
    <property type="evidence" value="ECO:0007669"/>
    <property type="project" value="UniProtKB-KW"/>
</dbReference>
<evidence type="ECO:0000256" key="3">
    <source>
        <dbReference type="ARBA" id="ARBA00023004"/>
    </source>
</evidence>
<proteinExistence type="predicted"/>
<feature type="transmembrane region" description="Helical" evidence="5">
    <location>
        <begin position="20"/>
        <end position="40"/>
    </location>
</feature>
<dbReference type="PANTHER" id="PTHR35008">
    <property type="entry name" value="BLL4482 PROTEIN-RELATED"/>
    <property type="match status" value="1"/>
</dbReference>
<keyword evidence="5" id="KW-1133">Transmembrane helix</keyword>
<keyword evidence="1 4" id="KW-0349">Heme</keyword>
<accession>A0A932HXR5</accession>
<evidence type="ECO:0000256" key="5">
    <source>
        <dbReference type="SAM" id="Phobius"/>
    </source>
</evidence>
<sequence>MALNFVPGIPAEEDEMGRCLAAGGAAVLVFSWLAVGAASVQGDSAKGKKTYDTLCVGCHGETGKGDGPAAAALNPKPKDLSNKTLMSALTDAFLYEITAKGGAGVDRSPLMPGWNGTLKEQDIWDVVAYMRSLAK</sequence>
<dbReference type="SUPFAM" id="SSF46626">
    <property type="entry name" value="Cytochrome c"/>
    <property type="match status" value="1"/>
</dbReference>
<dbReference type="GO" id="GO:0020037">
    <property type="term" value="F:heme binding"/>
    <property type="evidence" value="ECO:0007669"/>
    <property type="project" value="InterPro"/>
</dbReference>
<keyword evidence="3 4" id="KW-0408">Iron</keyword>
<organism evidence="7 8">
    <name type="scientific">Tectimicrobiota bacterium</name>
    <dbReference type="NCBI Taxonomy" id="2528274"/>
    <lineage>
        <taxon>Bacteria</taxon>
        <taxon>Pseudomonadati</taxon>
        <taxon>Nitrospinota/Tectimicrobiota group</taxon>
        <taxon>Candidatus Tectimicrobiota</taxon>
    </lineage>
</organism>
<feature type="domain" description="Cytochrome c" evidence="6">
    <location>
        <begin position="42"/>
        <end position="134"/>
    </location>
</feature>
<name>A0A932HXR5_UNCTE</name>
<dbReference type="AlphaFoldDB" id="A0A932HXR5"/>
<dbReference type="Pfam" id="PF00034">
    <property type="entry name" value="Cytochrom_C"/>
    <property type="match status" value="1"/>
</dbReference>
<dbReference type="PANTHER" id="PTHR35008:SF4">
    <property type="entry name" value="BLL4482 PROTEIN"/>
    <property type="match status" value="1"/>
</dbReference>
<comment type="caution">
    <text evidence="7">The sequence shown here is derived from an EMBL/GenBank/DDBJ whole genome shotgun (WGS) entry which is preliminary data.</text>
</comment>
<keyword evidence="2 4" id="KW-0479">Metal-binding</keyword>
<evidence type="ECO:0000313" key="7">
    <source>
        <dbReference type="EMBL" id="MBI3126290.1"/>
    </source>
</evidence>
<evidence type="ECO:0000256" key="1">
    <source>
        <dbReference type="ARBA" id="ARBA00022617"/>
    </source>
</evidence>
<dbReference type="Gene3D" id="1.10.760.10">
    <property type="entry name" value="Cytochrome c-like domain"/>
    <property type="match status" value="1"/>
</dbReference>
<keyword evidence="5" id="KW-0472">Membrane</keyword>
<protein>
    <submittedName>
        <fullName evidence="7">Cytochrome c</fullName>
    </submittedName>
</protein>
<evidence type="ECO:0000259" key="6">
    <source>
        <dbReference type="PROSITE" id="PS51007"/>
    </source>
</evidence>
<gene>
    <name evidence="7" type="ORF">HYZ11_01625</name>
</gene>
<dbReference type="Proteomes" id="UP000782312">
    <property type="component" value="Unassembled WGS sequence"/>
</dbReference>
<evidence type="ECO:0000256" key="2">
    <source>
        <dbReference type="ARBA" id="ARBA00022723"/>
    </source>
</evidence>
<dbReference type="InterPro" id="IPR051459">
    <property type="entry name" value="Cytochrome_c-type_DH"/>
</dbReference>
<dbReference type="InterPro" id="IPR009056">
    <property type="entry name" value="Cyt_c-like_dom"/>
</dbReference>
<dbReference type="InterPro" id="IPR036909">
    <property type="entry name" value="Cyt_c-like_dom_sf"/>
</dbReference>
<dbReference type="GO" id="GO:0009055">
    <property type="term" value="F:electron transfer activity"/>
    <property type="evidence" value="ECO:0007669"/>
    <property type="project" value="InterPro"/>
</dbReference>
<keyword evidence="5" id="KW-0812">Transmembrane</keyword>
<evidence type="ECO:0000256" key="4">
    <source>
        <dbReference type="PROSITE-ProRule" id="PRU00433"/>
    </source>
</evidence>
<dbReference type="PROSITE" id="PS51007">
    <property type="entry name" value="CYTC"/>
    <property type="match status" value="1"/>
</dbReference>
<dbReference type="EMBL" id="JACPUR010000001">
    <property type="protein sequence ID" value="MBI3126290.1"/>
    <property type="molecule type" value="Genomic_DNA"/>
</dbReference>
<reference evidence="7" key="1">
    <citation type="submission" date="2020-07" db="EMBL/GenBank/DDBJ databases">
        <title>Huge and variable diversity of episymbiotic CPR bacteria and DPANN archaea in groundwater ecosystems.</title>
        <authorList>
            <person name="He C.Y."/>
            <person name="Keren R."/>
            <person name="Whittaker M."/>
            <person name="Farag I.F."/>
            <person name="Doudna J."/>
            <person name="Cate J.H.D."/>
            <person name="Banfield J.F."/>
        </authorList>
    </citation>
    <scope>NUCLEOTIDE SEQUENCE</scope>
    <source>
        <strain evidence="7">NC_groundwater_763_Ag_S-0.2um_68_21</strain>
    </source>
</reference>
<evidence type="ECO:0000313" key="8">
    <source>
        <dbReference type="Proteomes" id="UP000782312"/>
    </source>
</evidence>